<dbReference type="AlphaFoldDB" id="A0A9X3E099"/>
<dbReference type="EMBL" id="JAPKNK010000003">
    <property type="protein sequence ID" value="MCX5569244.1"/>
    <property type="molecule type" value="Genomic_DNA"/>
</dbReference>
<dbReference type="RefSeq" id="WP_266338222.1">
    <property type="nucleotide sequence ID" value="NZ_JAPKNK010000003.1"/>
</dbReference>
<proteinExistence type="predicted"/>
<organism evidence="1 2">
    <name type="scientific">Kaistia nematophila</name>
    <dbReference type="NCBI Taxonomy" id="2994654"/>
    <lineage>
        <taxon>Bacteria</taxon>
        <taxon>Pseudomonadati</taxon>
        <taxon>Pseudomonadota</taxon>
        <taxon>Alphaproteobacteria</taxon>
        <taxon>Hyphomicrobiales</taxon>
        <taxon>Kaistiaceae</taxon>
        <taxon>Kaistia</taxon>
    </lineage>
</organism>
<evidence type="ECO:0000313" key="1">
    <source>
        <dbReference type="EMBL" id="MCX5569244.1"/>
    </source>
</evidence>
<dbReference type="Proteomes" id="UP001144805">
    <property type="component" value="Unassembled WGS sequence"/>
</dbReference>
<gene>
    <name evidence="1" type="ORF">OSH07_08570</name>
</gene>
<protein>
    <submittedName>
        <fullName evidence="1">Uncharacterized protein</fullName>
    </submittedName>
</protein>
<comment type="caution">
    <text evidence="1">The sequence shown here is derived from an EMBL/GenBank/DDBJ whole genome shotgun (WGS) entry which is preliminary data.</text>
</comment>
<keyword evidence="2" id="KW-1185">Reference proteome</keyword>
<reference evidence="1" key="1">
    <citation type="submission" date="2022-11" db="EMBL/GenBank/DDBJ databases">
        <title>Biodiversity and phylogenetic relationships of bacteria.</title>
        <authorList>
            <person name="Machado R.A.R."/>
            <person name="Bhat A."/>
            <person name="Loulou A."/>
            <person name="Kallel S."/>
        </authorList>
    </citation>
    <scope>NUCLEOTIDE SEQUENCE</scope>
    <source>
        <strain evidence="1">K-TC2</strain>
    </source>
</reference>
<name>A0A9X3E099_9HYPH</name>
<accession>A0A9X3E099</accession>
<evidence type="ECO:0000313" key="2">
    <source>
        <dbReference type="Proteomes" id="UP001144805"/>
    </source>
</evidence>
<sequence>MGFLPPMAVAVVSVPDEVVAVGVSPATATAVTVVPAVAEVSSVGVVAEAPAAPVADDEACITPPSFETLAVALVPAPAAVADPPSDCDVCAPLLLVEVLDPPVVPLVLLGDELEPWPRA</sequence>